<sequence>MIVSGAGKVLAVGPKSMGISSFAGFLASLGVPLPAVAAWGVGLVELVGGFLLLVGLFVRITGSLIAIIMFVAMVAVHLPNGYPSSSGGIEYTLTLVLLALAVVLSGPGALSLERALFDEEVLTSGTGRSMRAD</sequence>
<reference evidence="9 11" key="3">
    <citation type="journal article" date="2014" name="PLoS Genet.">
        <title>Phylogenetically driven sequencing of extremely halophilic archaea reveals strategies for static and dynamic osmo-response.</title>
        <authorList>
            <person name="Becker E.A."/>
            <person name="Seitzer P.M."/>
            <person name="Tritt A."/>
            <person name="Larsen D."/>
            <person name="Krusor M."/>
            <person name="Yao A.I."/>
            <person name="Wu D."/>
            <person name="Madern D."/>
            <person name="Eisen J.A."/>
            <person name="Darling A.E."/>
            <person name="Facciotti M.T."/>
        </authorList>
    </citation>
    <scope>NUCLEOTIDE SEQUENCE [LARGE SCALE GENOMIC DNA]</scope>
    <source>
        <strain evidence="9">ATCC 33500</strain>
        <strain evidence="11">ATCC 33500 / DSM 1411 / JCM 8866 / NBRC 14739 / NCIMB 2177 / R-4</strain>
    </source>
</reference>
<evidence type="ECO:0000313" key="12">
    <source>
        <dbReference type="Proteomes" id="UP000027075"/>
    </source>
</evidence>
<reference evidence="7" key="5">
    <citation type="submission" date="2014-05" db="EMBL/GenBank/DDBJ databases">
        <authorList>
            <person name="Wang L."/>
            <person name="Yang H."/>
            <person name="Xiang H."/>
        </authorList>
    </citation>
    <scope>NUCLEOTIDE SEQUENCE</scope>
    <source>
        <strain evidence="7">CGMCC 1.2087</strain>
    </source>
</reference>
<evidence type="ECO:0000313" key="8">
    <source>
        <dbReference type="EMBL" id="AHZ22751.1"/>
    </source>
</evidence>
<dbReference type="GeneID" id="40155451"/>
<gene>
    <name evidence="7" type="ordered locus">HFX_0081</name>
    <name evidence="8" type="ORF">BM92_08885</name>
    <name evidence="9" type="ORF">C439_09990</name>
</gene>
<evidence type="ECO:0000256" key="4">
    <source>
        <dbReference type="ARBA" id="ARBA00022989"/>
    </source>
</evidence>
<accession>I3R0R3</accession>
<evidence type="ECO:0000256" key="3">
    <source>
        <dbReference type="ARBA" id="ARBA00022692"/>
    </source>
</evidence>
<dbReference type="EMBL" id="AOLO01000007">
    <property type="protein sequence ID" value="EMA02905.1"/>
    <property type="molecule type" value="Genomic_DNA"/>
</dbReference>
<evidence type="ECO:0000313" key="7">
    <source>
        <dbReference type="EMBL" id="AFK17823.1"/>
    </source>
</evidence>
<dbReference type="PANTHER" id="PTHR33452:SF1">
    <property type="entry name" value="INNER MEMBRANE PROTEIN YPHA-RELATED"/>
    <property type="match status" value="1"/>
</dbReference>
<name>I3R0R3_HALMT</name>
<protein>
    <submittedName>
        <fullName evidence="8">DoxX family protein</fullName>
    </submittedName>
    <submittedName>
        <fullName evidence="7">Membrane protein</fullName>
    </submittedName>
</protein>
<keyword evidence="5 6" id="KW-0472">Membrane</keyword>
<comment type="subcellular location">
    <subcellularLocation>
        <location evidence="1">Cell membrane</location>
        <topology evidence="1">Multi-pass membrane protein</topology>
    </subcellularLocation>
</comment>
<dbReference type="GO" id="GO:0005886">
    <property type="term" value="C:plasma membrane"/>
    <property type="evidence" value="ECO:0007669"/>
    <property type="project" value="UniProtKB-SubCell"/>
</dbReference>
<dbReference type="RefSeq" id="WP_004058671.1">
    <property type="nucleotide sequence ID" value="NC_017941.2"/>
</dbReference>
<dbReference type="Pfam" id="PF07681">
    <property type="entry name" value="DoxX"/>
    <property type="match status" value="1"/>
</dbReference>
<evidence type="ECO:0000313" key="9">
    <source>
        <dbReference type="EMBL" id="EMA02905.1"/>
    </source>
</evidence>
<keyword evidence="3 6" id="KW-0812">Transmembrane</keyword>
<reference evidence="8 12" key="4">
    <citation type="submission" date="2014-04" db="EMBL/GenBank/DDBJ databases">
        <title>Transcriptional profiles of Haloferax mediterranei on the basis of nitrogen availability.</title>
        <authorList>
            <person name="Bautista V."/>
        </authorList>
    </citation>
    <scope>NUCLEOTIDE SEQUENCE [LARGE SCALE GENOMIC DNA]</scope>
    <source>
        <strain evidence="8">ATCC 33500</strain>
        <strain evidence="12">ATCC 33500 / DSM 1411 / JCM 8866 / NBRC 14739 / NCIMB 2177 / R-4</strain>
    </source>
</reference>
<dbReference type="Proteomes" id="UP000006469">
    <property type="component" value="Chromosome"/>
</dbReference>
<dbReference type="eggNOG" id="arCOG08092">
    <property type="taxonomic scope" value="Archaea"/>
</dbReference>
<reference evidence="7" key="1">
    <citation type="journal article" date="2012" name="Appl. Environ. Microbiol.">
        <title>Identification of the haloarchaeal phasin (PhaP) that functions in polyhydroxyalkanoate accumulation and granule formation in Haloferax mediterranei.</title>
        <authorList>
            <person name="Cai S."/>
            <person name="Cai L."/>
            <person name="Liu H."/>
            <person name="Liu X."/>
            <person name="Han J."/>
            <person name="Zhou J."/>
            <person name="Xiang H."/>
        </authorList>
    </citation>
    <scope>NUCLEOTIDE SEQUENCE</scope>
    <source>
        <strain evidence="7">CGMCC 1.2087</strain>
    </source>
</reference>
<keyword evidence="11" id="KW-1185">Reference proteome</keyword>
<dbReference type="InterPro" id="IPR051907">
    <property type="entry name" value="DoxX-like_oxidoreductase"/>
</dbReference>
<feature type="transmembrane region" description="Helical" evidence="6">
    <location>
        <begin position="88"/>
        <end position="110"/>
    </location>
</feature>
<feature type="transmembrane region" description="Helical" evidence="6">
    <location>
        <begin position="50"/>
        <end position="76"/>
    </location>
</feature>
<evidence type="ECO:0000313" key="11">
    <source>
        <dbReference type="Proteomes" id="UP000011603"/>
    </source>
</evidence>
<organism evidence="7 10">
    <name type="scientific">Haloferax mediterranei (strain ATCC 33500 / DSM 1411 / JCM 8866 / NBRC 14739 / NCIMB 2177 / R-4)</name>
    <name type="common">Halobacterium mediterranei</name>
    <dbReference type="NCBI Taxonomy" id="523841"/>
    <lineage>
        <taxon>Archaea</taxon>
        <taxon>Methanobacteriati</taxon>
        <taxon>Methanobacteriota</taxon>
        <taxon>Stenosarchaea group</taxon>
        <taxon>Halobacteria</taxon>
        <taxon>Halobacteriales</taxon>
        <taxon>Haloferacaceae</taxon>
        <taxon>Haloferax</taxon>
    </lineage>
</organism>
<dbReference type="KEGG" id="hme:HFX_0081"/>
<dbReference type="PATRIC" id="fig|523841.21.peg.2031"/>
<dbReference type="HOGENOM" id="CLU_058421_3_4_2"/>
<dbReference type="Proteomes" id="UP000011603">
    <property type="component" value="Unassembled WGS sequence"/>
</dbReference>
<dbReference type="EMBL" id="CP007551">
    <property type="protein sequence ID" value="AHZ22751.1"/>
    <property type="molecule type" value="Genomic_DNA"/>
</dbReference>
<dbReference type="PANTHER" id="PTHR33452">
    <property type="entry name" value="OXIDOREDUCTASE CATD-RELATED"/>
    <property type="match status" value="1"/>
</dbReference>
<feature type="transmembrane region" description="Helical" evidence="6">
    <location>
        <begin position="21"/>
        <end position="44"/>
    </location>
</feature>
<evidence type="ECO:0000256" key="5">
    <source>
        <dbReference type="ARBA" id="ARBA00023136"/>
    </source>
</evidence>
<keyword evidence="2" id="KW-1003">Cell membrane</keyword>
<dbReference type="EMBL" id="CP001868">
    <property type="protein sequence ID" value="AFK17823.1"/>
    <property type="molecule type" value="Genomic_DNA"/>
</dbReference>
<reference evidence="7 10" key="2">
    <citation type="journal article" date="2012" name="J. Bacteriol.">
        <title>Complete genome sequence of the metabolically versatile halophilic archaeon Haloferax mediterranei, a poly(3-hydroxybutyrate-co-3-hydroxyvalerate) producer.</title>
        <authorList>
            <person name="Han J."/>
            <person name="Zhang F."/>
            <person name="Hou J."/>
            <person name="Liu X."/>
            <person name="Li M."/>
            <person name="Liu H."/>
            <person name="Cai L."/>
            <person name="Zhang B."/>
            <person name="Chen Y."/>
            <person name="Zhou J."/>
            <person name="Hu S."/>
            <person name="Xiang H."/>
        </authorList>
    </citation>
    <scope>NUCLEOTIDE SEQUENCE [LARGE SCALE GENOMIC DNA]</scope>
    <source>
        <strain evidence="10">ATCC 33500 / DSM 1411 / JCM 8866 / NBRC 14739 / NCIMB 2177 / R-4</strain>
        <strain evidence="7">CGMCC 1.2087</strain>
    </source>
</reference>
<dbReference type="AlphaFoldDB" id="I3R0R3"/>
<evidence type="ECO:0000256" key="1">
    <source>
        <dbReference type="ARBA" id="ARBA00004651"/>
    </source>
</evidence>
<dbReference type="InterPro" id="IPR032808">
    <property type="entry name" value="DoxX"/>
</dbReference>
<dbReference type="PaxDb" id="523841-HFX_0081"/>
<evidence type="ECO:0000313" key="10">
    <source>
        <dbReference type="Proteomes" id="UP000006469"/>
    </source>
</evidence>
<proteinExistence type="predicted"/>
<keyword evidence="4 6" id="KW-1133">Transmembrane helix</keyword>
<dbReference type="Proteomes" id="UP000027075">
    <property type="component" value="Chromosome"/>
</dbReference>
<evidence type="ECO:0000256" key="6">
    <source>
        <dbReference type="SAM" id="Phobius"/>
    </source>
</evidence>
<evidence type="ECO:0000256" key="2">
    <source>
        <dbReference type="ARBA" id="ARBA00022475"/>
    </source>
</evidence>